<dbReference type="EnsemblMetazoa" id="CLYHEMT025842.1">
    <property type="protein sequence ID" value="CLYHEMP025842.1"/>
    <property type="gene ID" value="CLYHEMG025842"/>
</dbReference>
<evidence type="ECO:0000256" key="1">
    <source>
        <dbReference type="SAM" id="SignalP"/>
    </source>
</evidence>
<feature type="signal peptide" evidence="1">
    <location>
        <begin position="1"/>
        <end position="19"/>
    </location>
</feature>
<dbReference type="AlphaFoldDB" id="A0A7M5XLE5"/>
<evidence type="ECO:0000313" key="3">
    <source>
        <dbReference type="Proteomes" id="UP000594262"/>
    </source>
</evidence>
<name>A0A7M5XLE5_9CNID</name>
<organism evidence="2 3">
    <name type="scientific">Clytia hemisphaerica</name>
    <dbReference type="NCBI Taxonomy" id="252671"/>
    <lineage>
        <taxon>Eukaryota</taxon>
        <taxon>Metazoa</taxon>
        <taxon>Cnidaria</taxon>
        <taxon>Hydrozoa</taxon>
        <taxon>Hydroidolina</taxon>
        <taxon>Leptothecata</taxon>
        <taxon>Obeliida</taxon>
        <taxon>Clytiidae</taxon>
        <taxon>Clytia</taxon>
    </lineage>
</organism>
<accession>A0A7M5XLE5</accession>
<evidence type="ECO:0000313" key="2">
    <source>
        <dbReference type="EnsemblMetazoa" id="CLYHEMP025842.1"/>
    </source>
</evidence>
<protein>
    <submittedName>
        <fullName evidence="2">Uncharacterized protein</fullName>
    </submittedName>
</protein>
<dbReference type="Proteomes" id="UP000594262">
    <property type="component" value="Unplaced"/>
</dbReference>
<proteinExistence type="predicted"/>
<keyword evidence="1" id="KW-0732">Signal</keyword>
<feature type="chain" id="PRO_5029559103" evidence="1">
    <location>
        <begin position="20"/>
        <end position="99"/>
    </location>
</feature>
<sequence>MKFIFAVVFILYSAPYLAAQVKTPNLLGAFARGQDGCEDSLCEGKGSGIFKIIAGDGTGRAILCTDSCTIEKCIFCKGDGFNIFVLSVSANSEIKCNVI</sequence>
<keyword evidence="3" id="KW-1185">Reference proteome</keyword>
<reference evidence="2" key="1">
    <citation type="submission" date="2021-01" db="UniProtKB">
        <authorList>
            <consortium name="EnsemblMetazoa"/>
        </authorList>
    </citation>
    <scope>IDENTIFICATION</scope>
</reference>